<keyword evidence="9" id="KW-1185">Reference proteome</keyword>
<evidence type="ECO:0000256" key="2">
    <source>
        <dbReference type="ARBA" id="ARBA00022475"/>
    </source>
</evidence>
<evidence type="ECO:0000313" key="9">
    <source>
        <dbReference type="Proteomes" id="UP000477750"/>
    </source>
</evidence>
<feature type="transmembrane region" description="Helical" evidence="6">
    <location>
        <begin position="172"/>
        <end position="194"/>
    </location>
</feature>
<reference evidence="8 9" key="1">
    <citation type="submission" date="2019-10" db="EMBL/GenBank/DDBJ databases">
        <title>Glycomyces albidus sp. nov., a novel actinomycete isolated from rhizosphere soil of wheat (Triticum aestivum L.).</title>
        <authorList>
            <person name="Qian L."/>
        </authorList>
    </citation>
    <scope>NUCLEOTIDE SEQUENCE [LARGE SCALE GENOMIC DNA]</scope>
    <source>
        <strain evidence="8 9">NEAU-7082</strain>
    </source>
</reference>
<dbReference type="SUPFAM" id="SSF103473">
    <property type="entry name" value="MFS general substrate transporter"/>
    <property type="match status" value="1"/>
</dbReference>
<evidence type="ECO:0000313" key="8">
    <source>
        <dbReference type="EMBL" id="MQM26226.1"/>
    </source>
</evidence>
<feature type="transmembrane region" description="Helical" evidence="6">
    <location>
        <begin position="344"/>
        <end position="362"/>
    </location>
</feature>
<dbReference type="PANTHER" id="PTHR43124:SF3">
    <property type="entry name" value="CHLORAMPHENICOL EFFLUX PUMP RV0191"/>
    <property type="match status" value="1"/>
</dbReference>
<evidence type="ECO:0000256" key="6">
    <source>
        <dbReference type="SAM" id="Phobius"/>
    </source>
</evidence>
<dbReference type="EMBL" id="WIAO01000012">
    <property type="protein sequence ID" value="MQM26226.1"/>
    <property type="molecule type" value="Genomic_DNA"/>
</dbReference>
<feature type="transmembrane region" description="Helical" evidence="6">
    <location>
        <begin position="144"/>
        <end position="166"/>
    </location>
</feature>
<accession>A0A6L5G9E0</accession>
<dbReference type="GO" id="GO:0005886">
    <property type="term" value="C:plasma membrane"/>
    <property type="evidence" value="ECO:0007669"/>
    <property type="project" value="UniProtKB-SubCell"/>
</dbReference>
<evidence type="ECO:0000259" key="7">
    <source>
        <dbReference type="PROSITE" id="PS50850"/>
    </source>
</evidence>
<evidence type="ECO:0000256" key="4">
    <source>
        <dbReference type="ARBA" id="ARBA00022989"/>
    </source>
</evidence>
<feature type="transmembrane region" description="Helical" evidence="6">
    <location>
        <begin position="58"/>
        <end position="79"/>
    </location>
</feature>
<evidence type="ECO:0000256" key="5">
    <source>
        <dbReference type="ARBA" id="ARBA00023136"/>
    </source>
</evidence>
<proteinExistence type="predicted"/>
<evidence type="ECO:0000256" key="1">
    <source>
        <dbReference type="ARBA" id="ARBA00004651"/>
    </source>
</evidence>
<dbReference type="PROSITE" id="PS50850">
    <property type="entry name" value="MFS"/>
    <property type="match status" value="1"/>
</dbReference>
<feature type="transmembrane region" description="Helical" evidence="6">
    <location>
        <begin position="368"/>
        <end position="386"/>
    </location>
</feature>
<feature type="transmembrane region" description="Helical" evidence="6">
    <location>
        <begin position="278"/>
        <end position="297"/>
    </location>
</feature>
<dbReference type="PANTHER" id="PTHR43124">
    <property type="entry name" value="PURINE EFFLUX PUMP PBUE"/>
    <property type="match status" value="1"/>
</dbReference>
<dbReference type="InterPro" id="IPR020846">
    <property type="entry name" value="MFS_dom"/>
</dbReference>
<dbReference type="Pfam" id="PF07690">
    <property type="entry name" value="MFS_1"/>
    <property type="match status" value="1"/>
</dbReference>
<sequence>MPGPSTTTKPSALDRRSVAALLALAVAAFCYVTVETVPVGLLGEIARDLDVSQSQVGLLVTAYSVTVAVVTLPLVKLVARVPRRPLLLALMAVMVVATAGSAAATEYGMLVAARIATALSQAVFWGIVGPIAAGMFPVEVRGRVMAVVYTGGSIGPMLGMPAATWLGQRAGWPVAFLAIAAMGLVAFGTLLAALPSKPTRNEHAGRGTTPDARRFALVLVTTVLSVAGFFAVYTYTSTVITAVAGMSAAALGPLLLIRGLADFGGIAAGGILSDRSQRLAVTLPLILLAAIFAALWAFGSDPWVAGGVVVLTGLSMGAFSPALQNRVMEFAPGSTDTASAANSVAFNVGIALGSSLGGLTLAHAGAQHIALTGAVFAAAAVVTSVLTTDPGPRREPANSLADR</sequence>
<keyword evidence="4 6" id="KW-1133">Transmembrane helix</keyword>
<gene>
    <name evidence="8" type="ORF">GFD30_11680</name>
</gene>
<dbReference type="Proteomes" id="UP000477750">
    <property type="component" value="Unassembled WGS sequence"/>
</dbReference>
<dbReference type="InterPro" id="IPR011701">
    <property type="entry name" value="MFS"/>
</dbReference>
<feature type="transmembrane region" description="Helical" evidence="6">
    <location>
        <begin position="215"/>
        <end position="233"/>
    </location>
</feature>
<protein>
    <submittedName>
        <fullName evidence="8">MFS transporter</fullName>
    </submittedName>
</protein>
<dbReference type="GO" id="GO:0022857">
    <property type="term" value="F:transmembrane transporter activity"/>
    <property type="evidence" value="ECO:0007669"/>
    <property type="project" value="InterPro"/>
</dbReference>
<comment type="caution">
    <text evidence="8">The sequence shown here is derived from an EMBL/GenBank/DDBJ whole genome shotgun (WGS) entry which is preliminary data.</text>
</comment>
<evidence type="ECO:0000256" key="3">
    <source>
        <dbReference type="ARBA" id="ARBA00022692"/>
    </source>
</evidence>
<dbReference type="Gene3D" id="1.20.1250.20">
    <property type="entry name" value="MFS general substrate transporter like domains"/>
    <property type="match status" value="1"/>
</dbReference>
<dbReference type="InterPro" id="IPR036259">
    <property type="entry name" value="MFS_trans_sf"/>
</dbReference>
<dbReference type="InterPro" id="IPR050189">
    <property type="entry name" value="MFS_Efflux_Transporters"/>
</dbReference>
<dbReference type="CDD" id="cd17324">
    <property type="entry name" value="MFS_NepI_like"/>
    <property type="match status" value="1"/>
</dbReference>
<keyword evidence="3 6" id="KW-0812">Transmembrane</keyword>
<name>A0A6L5G9E0_9ACTN</name>
<feature type="transmembrane region" description="Helical" evidence="6">
    <location>
        <begin position="303"/>
        <end position="323"/>
    </location>
</feature>
<keyword evidence="5 6" id="KW-0472">Membrane</keyword>
<dbReference type="AlphaFoldDB" id="A0A6L5G9E0"/>
<dbReference type="RefSeq" id="WP_153025398.1">
    <property type="nucleotide sequence ID" value="NZ_WIAO01000012.1"/>
</dbReference>
<feature type="domain" description="Major facilitator superfamily (MFS) profile" evidence="7">
    <location>
        <begin position="20"/>
        <end position="395"/>
    </location>
</feature>
<keyword evidence="2" id="KW-1003">Cell membrane</keyword>
<organism evidence="8 9">
    <name type="scientific">Glycomyces albidus</name>
    <dbReference type="NCBI Taxonomy" id="2656774"/>
    <lineage>
        <taxon>Bacteria</taxon>
        <taxon>Bacillati</taxon>
        <taxon>Actinomycetota</taxon>
        <taxon>Actinomycetes</taxon>
        <taxon>Glycomycetales</taxon>
        <taxon>Glycomycetaceae</taxon>
        <taxon>Glycomyces</taxon>
    </lineage>
</organism>
<feature type="transmembrane region" description="Helical" evidence="6">
    <location>
        <begin position="111"/>
        <end position="132"/>
    </location>
</feature>
<comment type="subcellular location">
    <subcellularLocation>
        <location evidence="1">Cell membrane</location>
        <topology evidence="1">Multi-pass membrane protein</topology>
    </subcellularLocation>
</comment>
<feature type="transmembrane region" description="Helical" evidence="6">
    <location>
        <begin position="86"/>
        <end position="105"/>
    </location>
</feature>